<dbReference type="AlphaFoldDB" id="A0A1G2MFH1"/>
<accession>A0A1G2MFH1</accession>
<sequence length="205" mass="23527">MVKTGSGRSLETTGYQTHTKCVFLGTLGDGKIRDFEVDDPQCRETFFAPHASVLVLYRIFENSLQVLSFQIRESGRDYCPWVLPAETAEGDETPYATAQACIDHEVAERPRSLNFALVSEPIFQIERFASLTRKKEYVQWLGKLEWVEIDALYRRMRQRGKPFHLLALYKALDYLALRVPGIADRYAALLGEMENYLESANILEH</sequence>
<evidence type="ECO:0000313" key="2">
    <source>
        <dbReference type="Proteomes" id="UP000177130"/>
    </source>
</evidence>
<dbReference type="Proteomes" id="UP000177130">
    <property type="component" value="Unassembled WGS sequence"/>
</dbReference>
<reference evidence="1 2" key="1">
    <citation type="journal article" date="2016" name="Nat. Commun.">
        <title>Thousands of microbial genomes shed light on interconnected biogeochemical processes in an aquifer system.</title>
        <authorList>
            <person name="Anantharaman K."/>
            <person name="Brown C.T."/>
            <person name="Hug L.A."/>
            <person name="Sharon I."/>
            <person name="Castelle C.J."/>
            <person name="Probst A.J."/>
            <person name="Thomas B.C."/>
            <person name="Singh A."/>
            <person name="Wilkins M.J."/>
            <person name="Karaoz U."/>
            <person name="Brodie E.L."/>
            <person name="Williams K.H."/>
            <person name="Hubbard S.S."/>
            <person name="Banfield J.F."/>
        </authorList>
    </citation>
    <scope>NUCLEOTIDE SEQUENCE [LARGE SCALE GENOMIC DNA]</scope>
</reference>
<name>A0A1G2MFH1_9BACT</name>
<protein>
    <submittedName>
        <fullName evidence="1">Uncharacterized protein</fullName>
    </submittedName>
</protein>
<evidence type="ECO:0000313" key="1">
    <source>
        <dbReference type="EMBL" id="OHA22628.1"/>
    </source>
</evidence>
<gene>
    <name evidence="1" type="ORF">A3C72_03100</name>
</gene>
<proteinExistence type="predicted"/>
<comment type="caution">
    <text evidence="1">The sequence shown here is derived from an EMBL/GenBank/DDBJ whole genome shotgun (WGS) entry which is preliminary data.</text>
</comment>
<organism evidence="1 2">
    <name type="scientific">Candidatus Taylorbacteria bacterium RIFCSPHIGHO2_02_FULL_43_32b</name>
    <dbReference type="NCBI Taxonomy" id="1802306"/>
    <lineage>
        <taxon>Bacteria</taxon>
        <taxon>Candidatus Tayloriibacteriota</taxon>
    </lineage>
</organism>
<dbReference type="EMBL" id="MHRK01000050">
    <property type="protein sequence ID" value="OHA22628.1"/>
    <property type="molecule type" value="Genomic_DNA"/>
</dbReference>